<proteinExistence type="predicted"/>
<evidence type="ECO:0000313" key="3">
    <source>
        <dbReference type="Proteomes" id="UP000309676"/>
    </source>
</evidence>
<name>A0A5R9GGV7_9BACL</name>
<gene>
    <name evidence="2" type="ORF">FE782_05180</name>
</gene>
<protein>
    <recommendedName>
        <fullName evidence="4">DUF5683 domain-containing protein</fullName>
    </recommendedName>
</protein>
<keyword evidence="1" id="KW-0812">Transmembrane</keyword>
<evidence type="ECO:0000256" key="1">
    <source>
        <dbReference type="SAM" id="Phobius"/>
    </source>
</evidence>
<reference evidence="2 3" key="1">
    <citation type="submission" date="2019-05" db="EMBL/GenBank/DDBJ databases">
        <authorList>
            <person name="Narsing Rao M.P."/>
            <person name="Li W.J."/>
        </authorList>
    </citation>
    <scope>NUCLEOTIDE SEQUENCE [LARGE SCALE GENOMIC DNA]</scope>
    <source>
        <strain evidence="2 3">SYSU_K30003</strain>
    </source>
</reference>
<dbReference type="OrthoDB" id="1681794at2"/>
<dbReference type="EMBL" id="VCIW01000002">
    <property type="protein sequence ID" value="TLS53666.1"/>
    <property type="molecule type" value="Genomic_DNA"/>
</dbReference>
<keyword evidence="1" id="KW-1133">Transmembrane helix</keyword>
<evidence type="ECO:0000313" key="2">
    <source>
        <dbReference type="EMBL" id="TLS53666.1"/>
    </source>
</evidence>
<feature type="transmembrane region" description="Helical" evidence="1">
    <location>
        <begin position="142"/>
        <end position="163"/>
    </location>
</feature>
<sequence length="164" mass="18463">MESEERELPLQKTEAPTTSKRVEVLLWCIALPGFGQLLNRKYVKAVLFLGLEFLVNLQSNFNAAIQLSFRGQIDKAISQTDYQWLMFYPCLYLFSLWDAYRDAGGGGAPYAFLPFVLSAFFTTVGLIYSSNVILFGSLWGPVWLPILFCIIGFGLGWLLKGLLS</sequence>
<evidence type="ECO:0008006" key="4">
    <source>
        <dbReference type="Google" id="ProtNLM"/>
    </source>
</evidence>
<dbReference type="AlphaFoldDB" id="A0A5R9GGV7"/>
<keyword evidence="1" id="KW-0472">Membrane</keyword>
<comment type="caution">
    <text evidence="2">The sequence shown here is derived from an EMBL/GenBank/DDBJ whole genome shotgun (WGS) entry which is preliminary data.</text>
</comment>
<dbReference type="Proteomes" id="UP000309676">
    <property type="component" value="Unassembled WGS sequence"/>
</dbReference>
<organism evidence="2 3">
    <name type="scientific">Paenibacillus antri</name>
    <dbReference type="NCBI Taxonomy" id="2582848"/>
    <lineage>
        <taxon>Bacteria</taxon>
        <taxon>Bacillati</taxon>
        <taxon>Bacillota</taxon>
        <taxon>Bacilli</taxon>
        <taxon>Bacillales</taxon>
        <taxon>Paenibacillaceae</taxon>
        <taxon>Paenibacillus</taxon>
    </lineage>
</organism>
<keyword evidence="3" id="KW-1185">Reference proteome</keyword>
<accession>A0A5R9GGV7</accession>
<feature type="transmembrane region" description="Helical" evidence="1">
    <location>
        <begin position="112"/>
        <end position="136"/>
    </location>
</feature>